<gene>
    <name evidence="2" type="ORF">ARALYDRAFT_903601</name>
</gene>
<keyword evidence="3" id="KW-1185">Reference proteome</keyword>
<reference evidence="3" key="1">
    <citation type="journal article" date="2011" name="Nat. Genet.">
        <title>The Arabidopsis lyrata genome sequence and the basis of rapid genome size change.</title>
        <authorList>
            <person name="Hu T.T."/>
            <person name="Pattyn P."/>
            <person name="Bakker E.G."/>
            <person name="Cao J."/>
            <person name="Cheng J.-F."/>
            <person name="Clark R.M."/>
            <person name="Fahlgren N."/>
            <person name="Fawcett J.A."/>
            <person name="Grimwood J."/>
            <person name="Gundlach H."/>
            <person name="Haberer G."/>
            <person name="Hollister J.D."/>
            <person name="Ossowski S."/>
            <person name="Ottilar R.P."/>
            <person name="Salamov A.A."/>
            <person name="Schneeberger K."/>
            <person name="Spannagl M."/>
            <person name="Wang X."/>
            <person name="Yang L."/>
            <person name="Nasrallah M.E."/>
            <person name="Bergelson J."/>
            <person name="Carrington J.C."/>
            <person name="Gaut B.S."/>
            <person name="Schmutz J."/>
            <person name="Mayer K.F.X."/>
            <person name="Van de Peer Y."/>
            <person name="Grigoriev I.V."/>
            <person name="Nordborg M."/>
            <person name="Weigel D."/>
            <person name="Guo Y.-L."/>
        </authorList>
    </citation>
    <scope>NUCLEOTIDE SEQUENCE [LARGE SCALE GENOMIC DNA]</scope>
    <source>
        <strain evidence="3">cv. MN47</strain>
    </source>
</reference>
<dbReference type="AlphaFoldDB" id="D7LI61"/>
<evidence type="ECO:0000313" key="3">
    <source>
        <dbReference type="Proteomes" id="UP000008694"/>
    </source>
</evidence>
<dbReference type="EMBL" id="GL348716">
    <property type="protein sequence ID" value="EFH56246.1"/>
    <property type="molecule type" value="Genomic_DNA"/>
</dbReference>
<feature type="region of interest" description="Disordered" evidence="1">
    <location>
        <begin position="13"/>
        <end position="43"/>
    </location>
</feature>
<accession>D7LI61</accession>
<name>D7LI61_ARALL</name>
<organism evidence="3">
    <name type="scientific">Arabidopsis lyrata subsp. lyrata</name>
    <name type="common">Lyre-leaved rock-cress</name>
    <dbReference type="NCBI Taxonomy" id="81972"/>
    <lineage>
        <taxon>Eukaryota</taxon>
        <taxon>Viridiplantae</taxon>
        <taxon>Streptophyta</taxon>
        <taxon>Embryophyta</taxon>
        <taxon>Tracheophyta</taxon>
        <taxon>Spermatophyta</taxon>
        <taxon>Magnoliopsida</taxon>
        <taxon>eudicotyledons</taxon>
        <taxon>Gunneridae</taxon>
        <taxon>Pentapetalae</taxon>
        <taxon>rosids</taxon>
        <taxon>malvids</taxon>
        <taxon>Brassicales</taxon>
        <taxon>Brassicaceae</taxon>
        <taxon>Camelineae</taxon>
        <taxon>Arabidopsis</taxon>
    </lineage>
</organism>
<sequence length="68" mass="7242">MVRNGGLATIQLEPSISSSLSPPPLSFYPSSAETSIPTAGARRGLDPFQRCRWGCKSLDPSRGCRCSS</sequence>
<evidence type="ECO:0000313" key="2">
    <source>
        <dbReference type="EMBL" id="EFH56246.1"/>
    </source>
</evidence>
<dbReference type="HOGENOM" id="CLU_2797412_0_0_1"/>
<protein>
    <submittedName>
        <fullName evidence="2">Expressed protein</fullName>
    </submittedName>
</protein>
<proteinExistence type="predicted"/>
<evidence type="ECO:0000256" key="1">
    <source>
        <dbReference type="SAM" id="MobiDB-lite"/>
    </source>
</evidence>
<dbReference type="Gramene" id="scaffold_403102.1">
    <property type="protein sequence ID" value="scaffold_403102.1"/>
    <property type="gene ID" value="scaffold_403102.1"/>
</dbReference>
<dbReference type="Proteomes" id="UP000008694">
    <property type="component" value="Unassembled WGS sequence"/>
</dbReference>